<dbReference type="InterPro" id="IPR025713">
    <property type="entry name" value="MotB-like_N_dom"/>
</dbReference>
<comment type="similarity">
    <text evidence="2">Belongs to the MotB family.</text>
</comment>
<evidence type="ECO:0000256" key="1">
    <source>
        <dbReference type="ARBA" id="ARBA00004162"/>
    </source>
</evidence>
<keyword evidence="3" id="KW-1003">Cell membrane</keyword>
<dbReference type="Pfam" id="PF00691">
    <property type="entry name" value="OmpA"/>
    <property type="match status" value="1"/>
</dbReference>
<accession>A0A917XUY7</accession>
<evidence type="ECO:0000259" key="9">
    <source>
        <dbReference type="PROSITE" id="PS51123"/>
    </source>
</evidence>
<protein>
    <submittedName>
        <fullName evidence="10">Motility protein B</fullName>
    </submittedName>
</protein>
<dbReference type="Gene3D" id="3.30.1330.60">
    <property type="entry name" value="OmpA-like domain"/>
    <property type="match status" value="1"/>
</dbReference>
<dbReference type="AlphaFoldDB" id="A0A917XUY7"/>
<sequence length="268" mass="30152">MSSRRRRRKSEAQSDDSWLLPYSDMLTLLVALFIVLFAMGEIDAQKYEQLSKVFKSEFSGGGSIILEQSPAEDPSETAIDEDRSKEDNEANEEDLSEGMREVENLKKLQASINGYIETNELTDALSTELSNEGLMVTILNDVTFDMGSAEVNEGGREIITEISRLLNTDPPHHIEISGHADDRPIHNEEFPSNWELSVIRAVNFMGLILENGGHDPARFSAKGFGEYHPIMPNTSEENREKNRRVEVLILPNYEIDVEETKQIHGNGV</sequence>
<comment type="caution">
    <text evidence="10">The sequence shown here is derived from an EMBL/GenBank/DDBJ whole genome shotgun (WGS) entry which is preliminary data.</text>
</comment>
<dbReference type="InterPro" id="IPR006665">
    <property type="entry name" value="OmpA-like"/>
</dbReference>
<dbReference type="PANTHER" id="PTHR30329">
    <property type="entry name" value="STATOR ELEMENT OF FLAGELLAR MOTOR COMPLEX"/>
    <property type="match status" value="1"/>
</dbReference>
<dbReference type="GO" id="GO:0005886">
    <property type="term" value="C:plasma membrane"/>
    <property type="evidence" value="ECO:0007669"/>
    <property type="project" value="UniProtKB-SubCell"/>
</dbReference>
<name>A0A917XUY7_9BACI</name>
<dbReference type="RefSeq" id="WP_188856167.1">
    <property type="nucleotide sequence ID" value="NZ_BMOS01000004.1"/>
</dbReference>
<dbReference type="SUPFAM" id="SSF103088">
    <property type="entry name" value="OmpA-like"/>
    <property type="match status" value="1"/>
</dbReference>
<evidence type="ECO:0000256" key="2">
    <source>
        <dbReference type="ARBA" id="ARBA00008914"/>
    </source>
</evidence>
<evidence type="ECO:0000313" key="10">
    <source>
        <dbReference type="EMBL" id="GGN52706.1"/>
    </source>
</evidence>
<keyword evidence="4" id="KW-0812">Transmembrane</keyword>
<dbReference type="CDD" id="cd07185">
    <property type="entry name" value="OmpA_C-like"/>
    <property type="match status" value="1"/>
</dbReference>
<dbReference type="PANTHER" id="PTHR30329:SF21">
    <property type="entry name" value="LIPOPROTEIN YIAD-RELATED"/>
    <property type="match status" value="1"/>
</dbReference>
<proteinExistence type="inferred from homology"/>
<dbReference type="EMBL" id="BMOS01000004">
    <property type="protein sequence ID" value="GGN52706.1"/>
    <property type="molecule type" value="Genomic_DNA"/>
</dbReference>
<dbReference type="Pfam" id="PF13677">
    <property type="entry name" value="MotB_plug"/>
    <property type="match status" value="1"/>
</dbReference>
<gene>
    <name evidence="10" type="primary">motB</name>
    <name evidence="10" type="ORF">GCM10007971_08640</name>
</gene>
<evidence type="ECO:0000256" key="7">
    <source>
        <dbReference type="PROSITE-ProRule" id="PRU00473"/>
    </source>
</evidence>
<reference evidence="10" key="2">
    <citation type="submission" date="2020-09" db="EMBL/GenBank/DDBJ databases">
        <authorList>
            <person name="Sun Q."/>
            <person name="Ohkuma M."/>
        </authorList>
    </citation>
    <scope>NUCLEOTIDE SEQUENCE</scope>
    <source>
        <strain evidence="10">JCM 17251</strain>
    </source>
</reference>
<feature type="domain" description="OmpA-like" evidence="9">
    <location>
        <begin position="131"/>
        <end position="253"/>
    </location>
</feature>
<keyword evidence="5" id="KW-1133">Transmembrane helix</keyword>
<dbReference type="InterPro" id="IPR036737">
    <property type="entry name" value="OmpA-like_sf"/>
</dbReference>
<feature type="region of interest" description="Disordered" evidence="8">
    <location>
        <begin position="64"/>
        <end position="98"/>
    </location>
</feature>
<organism evidence="10 11">
    <name type="scientific">Oceanobacillus indicireducens</name>
    <dbReference type="NCBI Taxonomy" id="1004261"/>
    <lineage>
        <taxon>Bacteria</taxon>
        <taxon>Bacillati</taxon>
        <taxon>Bacillota</taxon>
        <taxon>Bacilli</taxon>
        <taxon>Bacillales</taxon>
        <taxon>Bacillaceae</taxon>
        <taxon>Oceanobacillus</taxon>
    </lineage>
</organism>
<keyword evidence="6 7" id="KW-0472">Membrane</keyword>
<evidence type="ECO:0000313" key="11">
    <source>
        <dbReference type="Proteomes" id="UP000624041"/>
    </source>
</evidence>
<dbReference type="InterPro" id="IPR050330">
    <property type="entry name" value="Bact_OuterMem_StrucFunc"/>
</dbReference>
<comment type="subcellular location">
    <subcellularLocation>
        <location evidence="1">Cell membrane</location>
        <topology evidence="1">Single-pass membrane protein</topology>
    </subcellularLocation>
</comment>
<evidence type="ECO:0000256" key="4">
    <source>
        <dbReference type="ARBA" id="ARBA00022692"/>
    </source>
</evidence>
<evidence type="ECO:0000256" key="3">
    <source>
        <dbReference type="ARBA" id="ARBA00022475"/>
    </source>
</evidence>
<evidence type="ECO:0000256" key="8">
    <source>
        <dbReference type="SAM" id="MobiDB-lite"/>
    </source>
</evidence>
<dbReference type="PROSITE" id="PS51123">
    <property type="entry name" value="OMPA_2"/>
    <property type="match status" value="1"/>
</dbReference>
<evidence type="ECO:0000256" key="6">
    <source>
        <dbReference type="ARBA" id="ARBA00023136"/>
    </source>
</evidence>
<reference evidence="10" key="1">
    <citation type="journal article" date="2014" name="Int. J. Syst. Evol. Microbiol.">
        <title>Complete genome sequence of Corynebacterium casei LMG S-19264T (=DSM 44701T), isolated from a smear-ripened cheese.</title>
        <authorList>
            <consortium name="US DOE Joint Genome Institute (JGI-PGF)"/>
            <person name="Walter F."/>
            <person name="Albersmeier A."/>
            <person name="Kalinowski J."/>
            <person name="Ruckert C."/>
        </authorList>
    </citation>
    <scope>NUCLEOTIDE SEQUENCE</scope>
    <source>
        <strain evidence="10">JCM 17251</strain>
    </source>
</reference>
<keyword evidence="11" id="KW-1185">Reference proteome</keyword>
<dbReference type="Proteomes" id="UP000624041">
    <property type="component" value="Unassembled WGS sequence"/>
</dbReference>
<evidence type="ECO:0000256" key="5">
    <source>
        <dbReference type="ARBA" id="ARBA00022989"/>
    </source>
</evidence>